<evidence type="ECO:0000256" key="1">
    <source>
        <dbReference type="SAM" id="MobiDB-lite"/>
    </source>
</evidence>
<feature type="compositionally biased region" description="Basic and acidic residues" evidence="1">
    <location>
        <begin position="175"/>
        <end position="187"/>
    </location>
</feature>
<dbReference type="AlphaFoldDB" id="A0A2G8JSB3"/>
<evidence type="ECO:0000313" key="3">
    <source>
        <dbReference type="Proteomes" id="UP000230750"/>
    </source>
</evidence>
<comment type="caution">
    <text evidence="2">The sequence shown here is derived from an EMBL/GenBank/DDBJ whole genome shotgun (WGS) entry which is preliminary data.</text>
</comment>
<dbReference type="STRING" id="307972.A0A2G8JSB3"/>
<keyword evidence="3" id="KW-1185">Reference proteome</keyword>
<protein>
    <submittedName>
        <fullName evidence="2">Uncharacterized protein</fullName>
    </submittedName>
</protein>
<name>A0A2G8JSB3_STIJA</name>
<reference evidence="2 3" key="1">
    <citation type="journal article" date="2017" name="PLoS Biol.">
        <title>The sea cucumber genome provides insights into morphological evolution and visceral regeneration.</title>
        <authorList>
            <person name="Zhang X."/>
            <person name="Sun L."/>
            <person name="Yuan J."/>
            <person name="Sun Y."/>
            <person name="Gao Y."/>
            <person name="Zhang L."/>
            <person name="Li S."/>
            <person name="Dai H."/>
            <person name="Hamel J.F."/>
            <person name="Liu C."/>
            <person name="Yu Y."/>
            <person name="Liu S."/>
            <person name="Lin W."/>
            <person name="Guo K."/>
            <person name="Jin S."/>
            <person name="Xu P."/>
            <person name="Storey K.B."/>
            <person name="Huan P."/>
            <person name="Zhang T."/>
            <person name="Zhou Y."/>
            <person name="Zhang J."/>
            <person name="Lin C."/>
            <person name="Li X."/>
            <person name="Xing L."/>
            <person name="Huo D."/>
            <person name="Sun M."/>
            <person name="Wang L."/>
            <person name="Mercier A."/>
            <person name="Li F."/>
            <person name="Yang H."/>
            <person name="Xiang J."/>
        </authorList>
    </citation>
    <scope>NUCLEOTIDE SEQUENCE [LARGE SCALE GENOMIC DNA]</scope>
    <source>
        <strain evidence="2">Shaxun</strain>
        <tissue evidence="2">Muscle</tissue>
    </source>
</reference>
<feature type="compositionally biased region" description="Polar residues" evidence="1">
    <location>
        <begin position="136"/>
        <end position="145"/>
    </location>
</feature>
<feature type="region of interest" description="Disordered" evidence="1">
    <location>
        <begin position="111"/>
        <end position="208"/>
    </location>
</feature>
<dbReference type="Proteomes" id="UP000230750">
    <property type="component" value="Unassembled WGS sequence"/>
</dbReference>
<organism evidence="2 3">
    <name type="scientific">Stichopus japonicus</name>
    <name type="common">Sea cucumber</name>
    <dbReference type="NCBI Taxonomy" id="307972"/>
    <lineage>
        <taxon>Eukaryota</taxon>
        <taxon>Metazoa</taxon>
        <taxon>Echinodermata</taxon>
        <taxon>Eleutherozoa</taxon>
        <taxon>Echinozoa</taxon>
        <taxon>Holothuroidea</taxon>
        <taxon>Aspidochirotacea</taxon>
        <taxon>Aspidochirotida</taxon>
        <taxon>Stichopodidae</taxon>
        <taxon>Apostichopus</taxon>
    </lineage>
</organism>
<accession>A0A2G8JSB3</accession>
<dbReference type="EMBL" id="MRZV01001343">
    <property type="protein sequence ID" value="PIK38575.1"/>
    <property type="molecule type" value="Genomic_DNA"/>
</dbReference>
<evidence type="ECO:0000313" key="2">
    <source>
        <dbReference type="EMBL" id="PIK38575.1"/>
    </source>
</evidence>
<sequence length="208" mass="23214">MLVKVLSNLSEGKEQLSRPTNKSAVERCKIYTLTVGYHNAIRKSFQTNTCLVPTTSRETFGLEEGILYLALLWPHIRYDDGLAGEYIPAHIHPIPRRLPNYGPIQEDSHVTVSSEMKKPASRVLSFPGEDEGTRAVPSTNSSSLIDTIFSGEPSSLTTGTRDESKRHQSQNTPGNEHHRNPSDHHEILPLANNSEEATKVQSHHTREL</sequence>
<proteinExistence type="predicted"/>
<gene>
    <name evidence="2" type="ORF">BSL78_24583</name>
</gene>